<dbReference type="AlphaFoldDB" id="A0A9K3M763"/>
<sequence>MAHSSSFNSAAFLQRRTIRERGETSWGSVCIENRLCWMLESSYQPSFQPASPISSLRLRSLSLAIDPATDSFIPFEPILNVPALGSFIFITVIFSALIQRTNQVEEAVQDRNTALQRLRDLKSKELAGYDNVKKEDIQLLLEQYERAVLREEALRNLVPGVVRIVPPSAGSQKEEEASIIAKQLLGKEFNIGVPKRELSQNGELPVTAIWALVVVALVLVGQFVFWGWMYVNDPTGSLSSSSII</sequence>
<proteinExistence type="predicted"/>
<feature type="transmembrane region" description="Helical" evidence="2">
    <location>
        <begin position="78"/>
        <end position="98"/>
    </location>
</feature>
<keyword evidence="2" id="KW-0812">Transmembrane</keyword>
<evidence type="ECO:0000313" key="3">
    <source>
        <dbReference type="EMBL" id="KAG7374550.1"/>
    </source>
</evidence>
<organism evidence="3 4">
    <name type="scientific">Nitzschia inconspicua</name>
    <dbReference type="NCBI Taxonomy" id="303405"/>
    <lineage>
        <taxon>Eukaryota</taxon>
        <taxon>Sar</taxon>
        <taxon>Stramenopiles</taxon>
        <taxon>Ochrophyta</taxon>
        <taxon>Bacillariophyta</taxon>
        <taxon>Bacillariophyceae</taxon>
        <taxon>Bacillariophycidae</taxon>
        <taxon>Bacillariales</taxon>
        <taxon>Bacillariaceae</taxon>
        <taxon>Nitzschia</taxon>
    </lineage>
</organism>
<protein>
    <submittedName>
        <fullName evidence="3">Uncharacterized protein</fullName>
    </submittedName>
</protein>
<keyword evidence="1" id="KW-0175">Coiled coil</keyword>
<dbReference type="EMBL" id="JAGRRH010000001">
    <property type="protein sequence ID" value="KAG7374550.1"/>
    <property type="molecule type" value="Genomic_DNA"/>
</dbReference>
<dbReference type="OrthoDB" id="48328at2759"/>
<evidence type="ECO:0000256" key="1">
    <source>
        <dbReference type="SAM" id="Coils"/>
    </source>
</evidence>
<accession>A0A9K3M763</accession>
<name>A0A9K3M763_9STRA</name>
<keyword evidence="2" id="KW-1133">Transmembrane helix</keyword>
<evidence type="ECO:0000256" key="2">
    <source>
        <dbReference type="SAM" id="Phobius"/>
    </source>
</evidence>
<feature type="transmembrane region" description="Helical" evidence="2">
    <location>
        <begin position="204"/>
        <end position="229"/>
    </location>
</feature>
<reference evidence="3" key="2">
    <citation type="submission" date="2021-04" db="EMBL/GenBank/DDBJ databases">
        <authorList>
            <person name="Podell S."/>
        </authorList>
    </citation>
    <scope>NUCLEOTIDE SEQUENCE</scope>
    <source>
        <strain evidence="3">Hildebrandi</strain>
    </source>
</reference>
<keyword evidence="2" id="KW-0472">Membrane</keyword>
<gene>
    <name evidence="3" type="ORF">IV203_013645</name>
</gene>
<comment type="caution">
    <text evidence="3">The sequence shown here is derived from an EMBL/GenBank/DDBJ whole genome shotgun (WGS) entry which is preliminary data.</text>
</comment>
<keyword evidence="4" id="KW-1185">Reference proteome</keyword>
<dbReference type="Proteomes" id="UP000693970">
    <property type="component" value="Unassembled WGS sequence"/>
</dbReference>
<reference evidence="3" key="1">
    <citation type="journal article" date="2021" name="Sci. Rep.">
        <title>Diploid genomic architecture of Nitzschia inconspicua, an elite biomass production diatom.</title>
        <authorList>
            <person name="Oliver A."/>
            <person name="Podell S."/>
            <person name="Pinowska A."/>
            <person name="Traller J.C."/>
            <person name="Smith S.R."/>
            <person name="McClure R."/>
            <person name="Beliaev A."/>
            <person name="Bohutskyi P."/>
            <person name="Hill E.A."/>
            <person name="Rabines A."/>
            <person name="Zheng H."/>
            <person name="Allen L.Z."/>
            <person name="Kuo A."/>
            <person name="Grigoriev I.V."/>
            <person name="Allen A.E."/>
            <person name="Hazlebeck D."/>
            <person name="Allen E.E."/>
        </authorList>
    </citation>
    <scope>NUCLEOTIDE SEQUENCE</scope>
    <source>
        <strain evidence="3">Hildebrandi</strain>
    </source>
</reference>
<feature type="coiled-coil region" evidence="1">
    <location>
        <begin position="104"/>
        <end position="154"/>
    </location>
</feature>
<evidence type="ECO:0000313" key="4">
    <source>
        <dbReference type="Proteomes" id="UP000693970"/>
    </source>
</evidence>